<evidence type="ECO:0000256" key="1">
    <source>
        <dbReference type="SAM" id="MobiDB-lite"/>
    </source>
</evidence>
<evidence type="ECO:0000313" key="5">
    <source>
        <dbReference type="Proteomes" id="UP000274756"/>
    </source>
</evidence>
<dbReference type="PANTHER" id="PTHR31606">
    <property type="entry name" value="WW DOMAIN BINDING PROTEIN 2, ISOFORM E"/>
    <property type="match status" value="1"/>
</dbReference>
<keyword evidence="5" id="KW-1185">Reference proteome</keyword>
<protein>
    <submittedName>
        <fullName evidence="6">GRAM domain-containing protein</fullName>
    </submittedName>
</protein>
<gene>
    <name evidence="3" type="ORF">DME_LOCUS9025</name>
</gene>
<dbReference type="PANTHER" id="PTHR31606:SF1">
    <property type="entry name" value="WW DOMAIN BINDING PROTEIN 2, ISOFORM E"/>
    <property type="match status" value="1"/>
</dbReference>
<dbReference type="Proteomes" id="UP000274756">
    <property type="component" value="Unassembled WGS sequence"/>
</dbReference>
<dbReference type="OrthoDB" id="1259151at2759"/>
<evidence type="ECO:0000313" key="6">
    <source>
        <dbReference type="WBParaSite" id="DME_0000522601-mRNA-1"/>
    </source>
</evidence>
<dbReference type="InterPro" id="IPR004182">
    <property type="entry name" value="GRAM"/>
</dbReference>
<evidence type="ECO:0000259" key="2">
    <source>
        <dbReference type="Pfam" id="PF02893"/>
    </source>
</evidence>
<evidence type="ECO:0000313" key="3">
    <source>
        <dbReference type="EMBL" id="VDN59052.1"/>
    </source>
</evidence>
<sequence>MSINTSNTQDGYGVLIYNGEMILIYIDEVVLQFSNEPNAIFKGKKCGNLYLTGHRIIFINRNKDEMRSFSMPFHCLRNVRLEQPVLGANYLIGEVVSQPGGNWDGKVTWKLTFNKGGCIDFGMALLKATDMAHQFRPYNAPPPYAPPPGFFFAAPPCYYMPPNGMYNGFQAPVNVFPDQPPVGNVFIYEAPPPYTGIGPNQPPIPGDALRGASAPQEMPPAYYQQAGPLPQKS</sequence>
<dbReference type="GO" id="GO:0005634">
    <property type="term" value="C:nucleus"/>
    <property type="evidence" value="ECO:0007669"/>
    <property type="project" value="TreeGrafter"/>
</dbReference>
<dbReference type="GO" id="GO:0031490">
    <property type="term" value="F:chromatin DNA binding"/>
    <property type="evidence" value="ECO:0007669"/>
    <property type="project" value="TreeGrafter"/>
</dbReference>
<evidence type="ECO:0000313" key="4">
    <source>
        <dbReference type="Proteomes" id="UP000038040"/>
    </source>
</evidence>
<dbReference type="Proteomes" id="UP000038040">
    <property type="component" value="Unplaced"/>
</dbReference>
<dbReference type="Gene3D" id="2.30.29.30">
    <property type="entry name" value="Pleckstrin-homology domain (PH domain)/Phosphotyrosine-binding domain (PTB)"/>
    <property type="match status" value="1"/>
</dbReference>
<organism evidence="4 6">
    <name type="scientific">Dracunculus medinensis</name>
    <name type="common">Guinea worm</name>
    <dbReference type="NCBI Taxonomy" id="318479"/>
    <lineage>
        <taxon>Eukaryota</taxon>
        <taxon>Metazoa</taxon>
        <taxon>Ecdysozoa</taxon>
        <taxon>Nematoda</taxon>
        <taxon>Chromadorea</taxon>
        <taxon>Rhabditida</taxon>
        <taxon>Spirurina</taxon>
        <taxon>Dracunculoidea</taxon>
        <taxon>Dracunculidae</taxon>
        <taxon>Dracunculus</taxon>
    </lineage>
</organism>
<dbReference type="InterPro" id="IPR044852">
    <property type="entry name" value="WBP2-like"/>
</dbReference>
<dbReference type="STRING" id="318479.A0A0N4UD43"/>
<dbReference type="AlphaFoldDB" id="A0A0N4UD43"/>
<name>A0A0N4UD43_DRAME</name>
<dbReference type="GO" id="GO:0003713">
    <property type="term" value="F:transcription coactivator activity"/>
    <property type="evidence" value="ECO:0007669"/>
    <property type="project" value="InterPro"/>
</dbReference>
<dbReference type="Pfam" id="PF02893">
    <property type="entry name" value="GRAM"/>
    <property type="match status" value="1"/>
</dbReference>
<dbReference type="InterPro" id="IPR011993">
    <property type="entry name" value="PH-like_dom_sf"/>
</dbReference>
<feature type="region of interest" description="Disordered" evidence="1">
    <location>
        <begin position="197"/>
        <end position="233"/>
    </location>
</feature>
<dbReference type="WBParaSite" id="DME_0000522601-mRNA-1">
    <property type="protein sequence ID" value="DME_0000522601-mRNA-1"/>
    <property type="gene ID" value="DME_0000522601"/>
</dbReference>
<proteinExistence type="predicted"/>
<reference evidence="3 5" key="2">
    <citation type="submission" date="2018-11" db="EMBL/GenBank/DDBJ databases">
        <authorList>
            <consortium name="Pathogen Informatics"/>
        </authorList>
    </citation>
    <scope>NUCLEOTIDE SEQUENCE [LARGE SCALE GENOMIC DNA]</scope>
</reference>
<feature type="domain" description="GRAM" evidence="2">
    <location>
        <begin position="43"/>
        <end position="128"/>
    </location>
</feature>
<dbReference type="SUPFAM" id="SSF50729">
    <property type="entry name" value="PH domain-like"/>
    <property type="match status" value="1"/>
</dbReference>
<dbReference type="CDD" id="cd13214">
    <property type="entry name" value="PH-GRAM_WBP2"/>
    <property type="match status" value="1"/>
</dbReference>
<accession>A0A0N4UD43</accession>
<dbReference type="EMBL" id="UYYG01001175">
    <property type="protein sequence ID" value="VDN59052.1"/>
    <property type="molecule type" value="Genomic_DNA"/>
</dbReference>
<reference evidence="6" key="1">
    <citation type="submission" date="2017-02" db="UniProtKB">
        <authorList>
            <consortium name="WormBaseParasite"/>
        </authorList>
    </citation>
    <scope>IDENTIFICATION</scope>
</reference>